<dbReference type="AlphaFoldDB" id="A0A235BYS6"/>
<comment type="caution">
    <text evidence="1">The sequence shown here is derived from an EMBL/GenBank/DDBJ whole genome shotgun (WGS) entry which is preliminary data.</text>
</comment>
<name>A0A235BYS6_UNCW3</name>
<organism evidence="1 2">
    <name type="scientific">candidate division WOR-3 bacterium JGI_Cruoil_03_51_56</name>
    <dbReference type="NCBI Taxonomy" id="1973747"/>
    <lineage>
        <taxon>Bacteria</taxon>
        <taxon>Bacteria division WOR-3</taxon>
    </lineage>
</organism>
<proteinExistence type="predicted"/>
<evidence type="ECO:0008006" key="3">
    <source>
        <dbReference type="Google" id="ProtNLM"/>
    </source>
</evidence>
<dbReference type="Proteomes" id="UP000215559">
    <property type="component" value="Unassembled WGS sequence"/>
</dbReference>
<reference evidence="1 2" key="1">
    <citation type="submission" date="2017-07" db="EMBL/GenBank/DDBJ databases">
        <title>Recovery of genomes from metagenomes via a dereplication, aggregation, and scoring strategy.</title>
        <authorList>
            <person name="Sieber C.M."/>
            <person name="Probst A.J."/>
            <person name="Sharrar A."/>
            <person name="Thomas B.C."/>
            <person name="Hess M."/>
            <person name="Tringe S.G."/>
            <person name="Banfield J.F."/>
        </authorList>
    </citation>
    <scope>NUCLEOTIDE SEQUENCE [LARGE SCALE GENOMIC DNA]</scope>
    <source>
        <strain evidence="1">JGI_Cruoil_03_51_56</strain>
    </source>
</reference>
<sequence length="451" mass="49593">MATFGSKCEGTLFNFNISNYIGGSFFTCSTPGVAQNIKAWLHAFHFEVPTELIKIRAAIYRKSDNRLVAVTEEKTFNYKFDWQWVTFVFSSPPTLNAEEYWLVVLANWTLEDSNNNSIQVGAINGGASGQGFFKLVTYPNFPDTLAATTTDSYIRCIYCTYKPTEKPPAGKGRLYVYAVADSEEVDASFLINGQGPYNTEKTLDLTPGIYTVVGNYKGQTDKKTVTIEEGKTSIVTLTFTEMHDVTITSEPSPVDFTLNGEKQSTPFRQPLLSGSYTLVFPSSWMVGVDKYIFTQWENGSVNPSRTVTLGSPEAVNLTATYRLKQIEEAGPINQLQHKDNLRQVFGGEEDVSSENPLPVNVVEGGIPTEVLEGQVTLTGAAQQLPNETCKSVTLENPTTNAVVCMGHDNTVTLLNGYRLQPGATVSMDIDNVNKIWVIGTATEIISYVGVN</sequence>
<protein>
    <recommendedName>
        <fullName evidence="3">PEGA domain-containing protein</fullName>
    </recommendedName>
</protein>
<evidence type="ECO:0000313" key="2">
    <source>
        <dbReference type="Proteomes" id="UP000215559"/>
    </source>
</evidence>
<evidence type="ECO:0000313" key="1">
    <source>
        <dbReference type="EMBL" id="OYD16937.1"/>
    </source>
</evidence>
<accession>A0A235BYS6</accession>
<dbReference type="EMBL" id="NOZP01000031">
    <property type="protein sequence ID" value="OYD16937.1"/>
    <property type="molecule type" value="Genomic_DNA"/>
</dbReference>
<gene>
    <name evidence="1" type="ORF">CH330_01325</name>
</gene>